<organism evidence="6 7">
    <name type="scientific">Thiobacillus denitrificans (strain ATCC 25259 / T1)</name>
    <dbReference type="NCBI Taxonomy" id="292415"/>
    <lineage>
        <taxon>Bacteria</taxon>
        <taxon>Pseudomonadati</taxon>
        <taxon>Pseudomonadota</taxon>
        <taxon>Betaproteobacteria</taxon>
        <taxon>Nitrosomonadales</taxon>
        <taxon>Thiobacillaceae</taxon>
        <taxon>Thiobacillus</taxon>
    </lineage>
</organism>
<dbReference type="InterPro" id="IPR002104">
    <property type="entry name" value="Integrase_catalytic"/>
</dbReference>
<evidence type="ECO:0000256" key="3">
    <source>
        <dbReference type="ARBA" id="ARBA00023125"/>
    </source>
</evidence>
<name>Q3SHC8_THIDA</name>
<dbReference type="PROSITE" id="PS51898">
    <property type="entry name" value="TYR_RECOMBINASE"/>
    <property type="match status" value="1"/>
</dbReference>
<comment type="similarity">
    <text evidence="1">Belongs to the 'phage' integrase family.</text>
</comment>
<keyword evidence="3" id="KW-0238">DNA-binding</keyword>
<dbReference type="Pfam" id="PF00589">
    <property type="entry name" value="Phage_integrase"/>
    <property type="match status" value="1"/>
</dbReference>
<dbReference type="HOGENOM" id="CLU_027562_0_0_4"/>
<protein>
    <submittedName>
        <fullName evidence="6">Probable cp4-like integrase protein</fullName>
    </submittedName>
</protein>
<dbReference type="Pfam" id="PF13356">
    <property type="entry name" value="Arm-DNA-bind_3"/>
    <property type="match status" value="1"/>
</dbReference>
<reference evidence="6 7" key="1">
    <citation type="journal article" date="2006" name="J. Bacteriol.">
        <title>The genome sequence of the obligately chemolithoautotrophic, facultatively anaerobic bacterium Thiobacillus denitrificans.</title>
        <authorList>
            <person name="Beller H.R."/>
            <person name="Chain P.S."/>
            <person name="Letain T.E."/>
            <person name="Chakicherla A."/>
            <person name="Larimer F.W."/>
            <person name="Richardson P.M."/>
            <person name="Coleman M.A."/>
            <person name="Wood A.P."/>
            <person name="Kelly D.P."/>
        </authorList>
    </citation>
    <scope>NUCLEOTIDE SEQUENCE [LARGE SCALE GENOMIC DNA]</scope>
    <source>
        <strain evidence="6 7">ATCC 25259</strain>
    </source>
</reference>
<dbReference type="Gene3D" id="3.30.160.390">
    <property type="entry name" value="Integrase, DNA-binding domain"/>
    <property type="match status" value="1"/>
</dbReference>
<evidence type="ECO:0000313" key="6">
    <source>
        <dbReference type="EMBL" id="AAZ97958.1"/>
    </source>
</evidence>
<dbReference type="Gene3D" id="1.10.150.130">
    <property type="match status" value="1"/>
</dbReference>
<gene>
    <name evidence="6" type="ordered locus">Tbd_2005</name>
</gene>
<dbReference type="Pfam" id="PF22022">
    <property type="entry name" value="Phage_int_M"/>
    <property type="match status" value="1"/>
</dbReference>
<keyword evidence="4" id="KW-0233">DNA recombination</keyword>
<evidence type="ECO:0000259" key="5">
    <source>
        <dbReference type="PROSITE" id="PS51898"/>
    </source>
</evidence>
<dbReference type="GO" id="GO:0006310">
    <property type="term" value="P:DNA recombination"/>
    <property type="evidence" value="ECO:0007669"/>
    <property type="project" value="UniProtKB-KW"/>
</dbReference>
<dbReference type="GO" id="GO:0015074">
    <property type="term" value="P:DNA integration"/>
    <property type="evidence" value="ECO:0007669"/>
    <property type="project" value="UniProtKB-KW"/>
</dbReference>
<dbReference type="InterPro" id="IPR025166">
    <property type="entry name" value="Integrase_DNA_bind_dom"/>
</dbReference>
<evidence type="ECO:0000256" key="4">
    <source>
        <dbReference type="ARBA" id="ARBA00023172"/>
    </source>
</evidence>
<dbReference type="eggNOG" id="COG0582">
    <property type="taxonomic scope" value="Bacteria"/>
</dbReference>
<dbReference type="SUPFAM" id="SSF56349">
    <property type="entry name" value="DNA breaking-rejoining enzymes"/>
    <property type="match status" value="1"/>
</dbReference>
<keyword evidence="2" id="KW-0229">DNA integration</keyword>
<dbReference type="PANTHER" id="PTHR30629">
    <property type="entry name" value="PROPHAGE INTEGRASE"/>
    <property type="match status" value="1"/>
</dbReference>
<dbReference type="GO" id="GO:0003677">
    <property type="term" value="F:DNA binding"/>
    <property type="evidence" value="ECO:0007669"/>
    <property type="project" value="UniProtKB-KW"/>
</dbReference>
<evidence type="ECO:0000256" key="1">
    <source>
        <dbReference type="ARBA" id="ARBA00008857"/>
    </source>
</evidence>
<dbReference type="KEGG" id="tbd:Tbd_2005"/>
<dbReference type="STRING" id="292415.Tbd_2005"/>
<dbReference type="Proteomes" id="UP000008291">
    <property type="component" value="Chromosome"/>
</dbReference>
<keyword evidence="7" id="KW-1185">Reference proteome</keyword>
<dbReference type="PANTHER" id="PTHR30629:SF2">
    <property type="entry name" value="PROPHAGE INTEGRASE INTS-RELATED"/>
    <property type="match status" value="1"/>
</dbReference>
<dbReference type="InterPro" id="IPR038488">
    <property type="entry name" value="Integrase_DNA-bd_sf"/>
</dbReference>
<dbReference type="AlphaFoldDB" id="Q3SHC8"/>
<sequence>MRDCQKSHTVTRKERAVALTDTAVKKAKPGDKPYKMADEKGLYLLVNQAGKYWRMDYRFLGKRKTLALGVYSDVSLARARQKRDDARAMLADGTDPGEQRKETKRANQAAQANSFEAVAREWHAMKLKRKWTQSTADKTMAQLEAYVFPEMGHLPIASVKASQLLAMLRKVENRGIAYTAVRLREVCGQIFRYGVATGRAEDNPAAHLLGALHKPEVNHRPAITDRRGFGAFLRDLREATGYDAVTRHAAYFALLTFVRAQEFRYAKWEEIDWQAKEWKVPAKRMKTGKALPAHTVPLSQQALALLTELKNLTGHSPYLFPKVKGYGDAEVISENTVGKMLNKMGYQGRQCVHGFRASARSILSEQGWSREAMERQLDHKETDSTVAAYARSEHLPERRNMMQAWADTCDALETGAEIILLPRTA</sequence>
<dbReference type="InterPro" id="IPR010998">
    <property type="entry name" value="Integrase_recombinase_N"/>
</dbReference>
<proteinExistence type="inferred from homology"/>
<evidence type="ECO:0000313" key="7">
    <source>
        <dbReference type="Proteomes" id="UP000008291"/>
    </source>
</evidence>
<dbReference type="EMBL" id="CP000116">
    <property type="protein sequence ID" value="AAZ97958.1"/>
    <property type="molecule type" value="Genomic_DNA"/>
</dbReference>
<feature type="domain" description="Tyr recombinase" evidence="5">
    <location>
        <begin position="219"/>
        <end position="407"/>
    </location>
</feature>
<dbReference type="InterPro" id="IPR053876">
    <property type="entry name" value="Phage_int_M"/>
</dbReference>
<dbReference type="Gene3D" id="1.10.443.10">
    <property type="entry name" value="Intergrase catalytic core"/>
    <property type="match status" value="1"/>
</dbReference>
<accession>Q3SHC8</accession>
<dbReference type="InterPro" id="IPR050808">
    <property type="entry name" value="Phage_Integrase"/>
</dbReference>
<dbReference type="InterPro" id="IPR013762">
    <property type="entry name" value="Integrase-like_cat_sf"/>
</dbReference>
<evidence type="ECO:0000256" key="2">
    <source>
        <dbReference type="ARBA" id="ARBA00022908"/>
    </source>
</evidence>
<dbReference type="InterPro" id="IPR011010">
    <property type="entry name" value="DNA_brk_join_enz"/>
</dbReference>
<dbReference type="CDD" id="cd00801">
    <property type="entry name" value="INT_P4_C"/>
    <property type="match status" value="1"/>
</dbReference>